<dbReference type="Gene3D" id="3.40.960.10">
    <property type="entry name" value="VSR Endonuclease"/>
    <property type="match status" value="1"/>
</dbReference>
<accession>A0A8J4DTK0</accession>
<evidence type="ECO:0000313" key="3">
    <source>
        <dbReference type="Proteomes" id="UP000619260"/>
    </source>
</evidence>
<evidence type="ECO:0000313" key="2">
    <source>
        <dbReference type="EMBL" id="GIJ49078.1"/>
    </source>
</evidence>
<feature type="domain" description="DUF559" evidence="1">
    <location>
        <begin position="201"/>
        <end position="284"/>
    </location>
</feature>
<name>A0A8J4DTK0_9ACTN</name>
<dbReference type="AlphaFoldDB" id="A0A8J4DTK0"/>
<dbReference type="RefSeq" id="WP_203902545.1">
    <property type="nucleotide sequence ID" value="NZ_BOPF01000024.1"/>
</dbReference>
<evidence type="ECO:0000259" key="1">
    <source>
        <dbReference type="Pfam" id="PF04480"/>
    </source>
</evidence>
<dbReference type="InterPro" id="IPR007569">
    <property type="entry name" value="DUF559"/>
</dbReference>
<proteinExistence type="predicted"/>
<gene>
    <name evidence="2" type="ORF">Val02_59640</name>
</gene>
<dbReference type="Pfam" id="PF04480">
    <property type="entry name" value="DUF559"/>
    <property type="match status" value="1"/>
</dbReference>
<reference evidence="2" key="1">
    <citation type="submission" date="2021-01" db="EMBL/GenBank/DDBJ databases">
        <title>Whole genome shotgun sequence of Virgisporangium aliadipatigenens NBRC 105644.</title>
        <authorList>
            <person name="Komaki H."/>
            <person name="Tamura T."/>
        </authorList>
    </citation>
    <scope>NUCLEOTIDE SEQUENCE</scope>
    <source>
        <strain evidence="2">NBRC 105644</strain>
    </source>
</reference>
<keyword evidence="3" id="KW-1185">Reference proteome</keyword>
<comment type="caution">
    <text evidence="2">The sequence shown here is derived from an EMBL/GenBank/DDBJ whole genome shotgun (WGS) entry which is preliminary data.</text>
</comment>
<sequence length="295" mass="33417">MNRDIAAALAAGEGVLLPRSGGTLSRFAVARARRRGSLLRLHPRTYVLDTDRLSRWRAALAYLGPEAALSHTAALHLWGLREAPPDEPVHASVPAYVERRRPGPHLIVHRRTSLDPVVRHGLPVTRLDQSIVDSWPLLPPEHRRNPVIAAVSGRRTTVLRVRAALDAAPRLKDRRTLCTVLDLLEAGCHSPLEMWGLLHVFDDPTLRRQVPIRLDRMGRTVYLDVFAERERVDVELDGARWHTSGEAREWDLRRDAALAQLDIHVVRFTHHRLTTEPDEVRAELRRIRAARGARI</sequence>
<dbReference type="EMBL" id="BOPF01000024">
    <property type="protein sequence ID" value="GIJ49078.1"/>
    <property type="molecule type" value="Genomic_DNA"/>
</dbReference>
<protein>
    <recommendedName>
        <fullName evidence="1">DUF559 domain-containing protein</fullName>
    </recommendedName>
</protein>
<dbReference type="Proteomes" id="UP000619260">
    <property type="component" value="Unassembled WGS sequence"/>
</dbReference>
<organism evidence="2 3">
    <name type="scientific">Virgisporangium aliadipatigenens</name>
    <dbReference type="NCBI Taxonomy" id="741659"/>
    <lineage>
        <taxon>Bacteria</taxon>
        <taxon>Bacillati</taxon>
        <taxon>Actinomycetota</taxon>
        <taxon>Actinomycetes</taxon>
        <taxon>Micromonosporales</taxon>
        <taxon>Micromonosporaceae</taxon>
        <taxon>Virgisporangium</taxon>
    </lineage>
</organism>